<dbReference type="GeneID" id="70293322"/>
<evidence type="ECO:0000313" key="3">
    <source>
        <dbReference type="Proteomes" id="UP000887229"/>
    </source>
</evidence>
<protein>
    <submittedName>
        <fullName evidence="2">Uncharacterized protein</fullName>
    </submittedName>
</protein>
<dbReference type="RefSeq" id="XP_046115418.1">
    <property type="nucleotide sequence ID" value="XM_046262419.1"/>
</dbReference>
<organism evidence="2 3">
    <name type="scientific">Emericellopsis atlantica</name>
    <dbReference type="NCBI Taxonomy" id="2614577"/>
    <lineage>
        <taxon>Eukaryota</taxon>
        <taxon>Fungi</taxon>
        <taxon>Dikarya</taxon>
        <taxon>Ascomycota</taxon>
        <taxon>Pezizomycotina</taxon>
        <taxon>Sordariomycetes</taxon>
        <taxon>Hypocreomycetidae</taxon>
        <taxon>Hypocreales</taxon>
        <taxon>Bionectriaceae</taxon>
        <taxon>Emericellopsis</taxon>
    </lineage>
</organism>
<keyword evidence="3" id="KW-1185">Reference proteome</keyword>
<dbReference type="EMBL" id="MU251267">
    <property type="protein sequence ID" value="KAG9251494.1"/>
    <property type="molecule type" value="Genomic_DNA"/>
</dbReference>
<sequence length="201" mass="20901">MKSVLSCTSAVALWGVLLAPVQAVSYTTSTVTECFPNAPGLPTPGLGPAPTGRECRMPISRCGACDCSSCAHTTTYTTSFPAFCASGLTDVMYTVTEVRSGMAKPPVITSRPSVPEGFTVAEETCTVCGDEPITRTMTCPVDGAPYVPVETAVAKHLESAADHKDETDTYEARPSDVLFAAAPGQLVRDAALAIVAMLAAF</sequence>
<evidence type="ECO:0000313" key="2">
    <source>
        <dbReference type="EMBL" id="KAG9251494.1"/>
    </source>
</evidence>
<evidence type="ECO:0000256" key="1">
    <source>
        <dbReference type="SAM" id="SignalP"/>
    </source>
</evidence>
<dbReference type="Proteomes" id="UP000887229">
    <property type="component" value="Unassembled WGS sequence"/>
</dbReference>
<name>A0A9P7ZG46_9HYPO</name>
<proteinExistence type="predicted"/>
<reference evidence="2" key="1">
    <citation type="journal article" date="2021" name="IMA Fungus">
        <title>Genomic characterization of three marine fungi, including Emericellopsis atlantica sp. nov. with signatures of a generalist lifestyle and marine biomass degradation.</title>
        <authorList>
            <person name="Hagestad O.C."/>
            <person name="Hou L."/>
            <person name="Andersen J.H."/>
            <person name="Hansen E.H."/>
            <person name="Altermark B."/>
            <person name="Li C."/>
            <person name="Kuhnert E."/>
            <person name="Cox R.J."/>
            <person name="Crous P.W."/>
            <person name="Spatafora J.W."/>
            <person name="Lail K."/>
            <person name="Amirebrahimi M."/>
            <person name="Lipzen A."/>
            <person name="Pangilinan J."/>
            <person name="Andreopoulos W."/>
            <person name="Hayes R.D."/>
            <person name="Ng V."/>
            <person name="Grigoriev I.V."/>
            <person name="Jackson S.A."/>
            <person name="Sutton T.D.S."/>
            <person name="Dobson A.D.W."/>
            <person name="Rama T."/>
        </authorList>
    </citation>
    <scope>NUCLEOTIDE SEQUENCE</scope>
    <source>
        <strain evidence="2">TS7</strain>
    </source>
</reference>
<feature type="chain" id="PRO_5040488810" evidence="1">
    <location>
        <begin position="24"/>
        <end position="201"/>
    </location>
</feature>
<gene>
    <name evidence="2" type="ORF">F5Z01DRAFT_639104</name>
</gene>
<comment type="caution">
    <text evidence="2">The sequence shown here is derived from an EMBL/GenBank/DDBJ whole genome shotgun (WGS) entry which is preliminary data.</text>
</comment>
<dbReference type="AlphaFoldDB" id="A0A9P7ZG46"/>
<keyword evidence="1" id="KW-0732">Signal</keyword>
<accession>A0A9P7ZG46</accession>
<dbReference type="OrthoDB" id="5101370at2759"/>
<feature type="signal peptide" evidence="1">
    <location>
        <begin position="1"/>
        <end position="23"/>
    </location>
</feature>